<name>A0ABU2LHV2_9ACTN</name>
<comment type="similarity">
    <text evidence="1">Belongs to the peptidase S33 family.</text>
</comment>
<organism evidence="6 7">
    <name type="scientific">Streptomyces millisiae</name>
    <dbReference type="NCBI Taxonomy" id="3075542"/>
    <lineage>
        <taxon>Bacteria</taxon>
        <taxon>Bacillati</taxon>
        <taxon>Actinomycetota</taxon>
        <taxon>Actinomycetes</taxon>
        <taxon>Kitasatosporales</taxon>
        <taxon>Streptomycetaceae</taxon>
        <taxon>Streptomyces</taxon>
    </lineage>
</organism>
<reference evidence="7" key="1">
    <citation type="submission" date="2023-07" db="EMBL/GenBank/DDBJ databases">
        <title>30 novel species of actinomycetes from the DSMZ collection.</title>
        <authorList>
            <person name="Nouioui I."/>
        </authorList>
    </citation>
    <scope>NUCLEOTIDE SEQUENCE [LARGE SCALE GENOMIC DNA]</scope>
    <source>
        <strain evidence="7">DSM 44918</strain>
    </source>
</reference>
<dbReference type="InterPro" id="IPR000073">
    <property type="entry name" value="AB_hydrolase_1"/>
</dbReference>
<dbReference type="Pfam" id="PF00561">
    <property type="entry name" value="Abhydrolase_1"/>
    <property type="match status" value="1"/>
</dbReference>
<evidence type="ECO:0000256" key="1">
    <source>
        <dbReference type="ARBA" id="ARBA00010088"/>
    </source>
</evidence>
<dbReference type="RefSeq" id="WP_311594985.1">
    <property type="nucleotide sequence ID" value="NZ_JAVREM010000002.1"/>
</dbReference>
<evidence type="ECO:0000256" key="4">
    <source>
        <dbReference type="SAM" id="Phobius"/>
    </source>
</evidence>
<evidence type="ECO:0000313" key="7">
    <source>
        <dbReference type="Proteomes" id="UP001183420"/>
    </source>
</evidence>
<dbReference type="PRINTS" id="PR00793">
    <property type="entry name" value="PROAMNOPTASE"/>
</dbReference>
<dbReference type="InterPro" id="IPR029058">
    <property type="entry name" value="AB_hydrolase_fold"/>
</dbReference>
<dbReference type="Proteomes" id="UP001183420">
    <property type="component" value="Unassembled WGS sequence"/>
</dbReference>
<keyword evidence="7" id="KW-1185">Reference proteome</keyword>
<keyword evidence="4" id="KW-1133">Transmembrane helix</keyword>
<feature type="transmembrane region" description="Helical" evidence="4">
    <location>
        <begin position="93"/>
        <end position="112"/>
    </location>
</feature>
<protein>
    <submittedName>
        <fullName evidence="6">Alpha/beta hydrolase</fullName>
    </submittedName>
</protein>
<dbReference type="PANTHER" id="PTHR43194:SF2">
    <property type="entry name" value="PEROXISOMAL MEMBRANE PROTEIN LPX1"/>
    <property type="match status" value="1"/>
</dbReference>
<dbReference type="InterPro" id="IPR002410">
    <property type="entry name" value="Peptidase_S33"/>
</dbReference>
<evidence type="ECO:0000256" key="2">
    <source>
        <dbReference type="ARBA" id="ARBA00022801"/>
    </source>
</evidence>
<evidence type="ECO:0000313" key="6">
    <source>
        <dbReference type="EMBL" id="MDT0317160.1"/>
    </source>
</evidence>
<feature type="domain" description="AB hydrolase-1" evidence="5">
    <location>
        <begin position="153"/>
        <end position="264"/>
    </location>
</feature>
<comment type="caution">
    <text evidence="6">The sequence shown here is derived from an EMBL/GenBank/DDBJ whole genome shotgun (WGS) entry which is preliminary data.</text>
</comment>
<feature type="transmembrane region" description="Helical" evidence="4">
    <location>
        <begin position="66"/>
        <end position="86"/>
    </location>
</feature>
<keyword evidence="4" id="KW-0472">Membrane</keyword>
<accession>A0ABU2LHV2</accession>
<keyword evidence="2 6" id="KW-0378">Hydrolase</keyword>
<dbReference type="GO" id="GO:0016787">
    <property type="term" value="F:hydrolase activity"/>
    <property type="evidence" value="ECO:0007669"/>
    <property type="project" value="UniProtKB-KW"/>
</dbReference>
<dbReference type="Gene3D" id="3.40.50.1820">
    <property type="entry name" value="alpha/beta hydrolase"/>
    <property type="match status" value="1"/>
</dbReference>
<gene>
    <name evidence="6" type="ORF">RNC47_02270</name>
</gene>
<evidence type="ECO:0000259" key="5">
    <source>
        <dbReference type="Pfam" id="PF00561"/>
    </source>
</evidence>
<evidence type="ECO:0000256" key="3">
    <source>
        <dbReference type="SAM" id="MobiDB-lite"/>
    </source>
</evidence>
<dbReference type="PANTHER" id="PTHR43194">
    <property type="entry name" value="HYDROLASE ALPHA/BETA FOLD FAMILY"/>
    <property type="match status" value="1"/>
</dbReference>
<dbReference type="EMBL" id="JAVREM010000002">
    <property type="protein sequence ID" value="MDT0317160.1"/>
    <property type="molecule type" value="Genomic_DNA"/>
</dbReference>
<dbReference type="InterPro" id="IPR050228">
    <property type="entry name" value="Carboxylesterase_BioH"/>
</dbReference>
<sequence length="431" mass="45549">MTSTTTPPEAGHETSDETAPAADARRRWPRVLAGVLLVPLGVLLGPVAAAAAFLGAATVTDRLPSLYAAALVALLLGCGLPVHAAVRRRHVTVTVTGLVALATVLLAAATVLRPLDVAAPRPRFEPTGYWELPTGSRLAHHHLPAVGPPRPTPVIVLHGGPGTPGDGPSDVDRALASRGYDVYTYDQVGSGRSTRLSDPTGYTVARQVADLEAIRVELGADRVVLLGSSWGASLAAEYLAAHPGRVAAMVLTSPGTLWAPAWADRGEGDIWDRLTPEQERRIAELENNPRLVAWSLLTGVNPRAAHALVPDAEIDPLFAELLDIAAPAAACDPTRPLTVTSAALPGFYANQLVSADQSTVPDPRPALRSSHVPTLVLRGDCDYKRPEIAAEYAEVLPEARLVTIPDAGHVIESDQPDAYREAILDFLTPRQ</sequence>
<feature type="region of interest" description="Disordered" evidence="3">
    <location>
        <begin position="1"/>
        <end position="23"/>
    </location>
</feature>
<proteinExistence type="inferred from homology"/>
<keyword evidence="4" id="KW-0812">Transmembrane</keyword>
<feature type="transmembrane region" description="Helical" evidence="4">
    <location>
        <begin position="31"/>
        <end position="54"/>
    </location>
</feature>
<dbReference type="SUPFAM" id="SSF53474">
    <property type="entry name" value="alpha/beta-Hydrolases"/>
    <property type="match status" value="1"/>
</dbReference>